<dbReference type="EMBL" id="BMAU01021033">
    <property type="protein sequence ID" value="GFX87400.1"/>
    <property type="molecule type" value="Genomic_DNA"/>
</dbReference>
<accession>A0A8X6R4H7</accession>
<reference evidence="1" key="1">
    <citation type="submission" date="2020-08" db="EMBL/GenBank/DDBJ databases">
        <title>Multicomponent nature underlies the extraordinary mechanical properties of spider dragline silk.</title>
        <authorList>
            <person name="Kono N."/>
            <person name="Nakamura H."/>
            <person name="Mori M."/>
            <person name="Yoshida Y."/>
            <person name="Ohtoshi R."/>
            <person name="Malay A.D."/>
            <person name="Moran D.A.P."/>
            <person name="Tomita M."/>
            <person name="Numata K."/>
            <person name="Arakawa K."/>
        </authorList>
    </citation>
    <scope>NUCLEOTIDE SEQUENCE</scope>
</reference>
<organism evidence="1 2">
    <name type="scientific">Trichonephila clavipes</name>
    <name type="common">Golden silk orbweaver</name>
    <name type="synonym">Nephila clavipes</name>
    <dbReference type="NCBI Taxonomy" id="2585209"/>
    <lineage>
        <taxon>Eukaryota</taxon>
        <taxon>Metazoa</taxon>
        <taxon>Ecdysozoa</taxon>
        <taxon>Arthropoda</taxon>
        <taxon>Chelicerata</taxon>
        <taxon>Arachnida</taxon>
        <taxon>Araneae</taxon>
        <taxon>Araneomorphae</taxon>
        <taxon>Entelegynae</taxon>
        <taxon>Araneoidea</taxon>
        <taxon>Nephilidae</taxon>
        <taxon>Trichonephila</taxon>
    </lineage>
</organism>
<evidence type="ECO:0000313" key="1">
    <source>
        <dbReference type="EMBL" id="GFX87400.1"/>
    </source>
</evidence>
<evidence type="ECO:0000313" key="2">
    <source>
        <dbReference type="Proteomes" id="UP000887159"/>
    </source>
</evidence>
<gene>
    <name evidence="1" type="ORF">TNCV_3369691</name>
</gene>
<keyword evidence="2" id="KW-1185">Reference proteome</keyword>
<protein>
    <submittedName>
        <fullName evidence="1">Uncharacterized protein</fullName>
    </submittedName>
</protein>
<dbReference type="Proteomes" id="UP000887159">
    <property type="component" value="Unassembled WGS sequence"/>
</dbReference>
<proteinExistence type="predicted"/>
<name>A0A8X6R4H7_TRICX</name>
<sequence length="89" mass="10280">MSGEEEEIPKFWDMPNASYAVHLRCRLLALDWFQKHADNLRICPGHKGHHLPHFHVFPNGGVEQVVPCRMSNCRNAPQPGSDGNYYFLY</sequence>
<dbReference type="AlphaFoldDB" id="A0A8X6R4H7"/>
<comment type="caution">
    <text evidence="1">The sequence shown here is derived from an EMBL/GenBank/DDBJ whole genome shotgun (WGS) entry which is preliminary data.</text>
</comment>